<feature type="region of interest" description="Disordered" evidence="1">
    <location>
        <begin position="136"/>
        <end position="156"/>
    </location>
</feature>
<organism evidence="2 3">
    <name type="scientific">Sorangium cellulosum So0157-2</name>
    <dbReference type="NCBI Taxonomy" id="1254432"/>
    <lineage>
        <taxon>Bacteria</taxon>
        <taxon>Pseudomonadati</taxon>
        <taxon>Myxococcota</taxon>
        <taxon>Polyangia</taxon>
        <taxon>Polyangiales</taxon>
        <taxon>Polyangiaceae</taxon>
        <taxon>Sorangium</taxon>
    </lineage>
</organism>
<evidence type="ECO:0000313" key="3">
    <source>
        <dbReference type="Proteomes" id="UP000014803"/>
    </source>
</evidence>
<dbReference type="HOGENOM" id="CLU_1309444_0_0_7"/>
<gene>
    <name evidence="2" type="ORF">SCE1572_39825</name>
</gene>
<sequence length="210" mass="23079">MCSSAYCTVLVERFSRRAAAFRFQPSASRAARSTRSRISSLTASQTSSGSSAFSAAAAKASSIFLSRFKSPSWESEDGTELVWNELAHLRTREVGQVIEHAVGRMLRYLRRHEHLEIEHDVEEDDEPEAALCASALSGREPRHTSSPRNGSAGSRRLLRADPAVAKAAHGPRLGRARPSVLRRCDPADRGGHVRFSMSTSACSVTVRWDR</sequence>
<evidence type="ECO:0000256" key="1">
    <source>
        <dbReference type="SAM" id="MobiDB-lite"/>
    </source>
</evidence>
<accession>S4Y7B6</accession>
<dbReference type="KEGG" id="scu:SCE1572_39825"/>
<dbReference type="STRING" id="1254432.SCE1572_39825"/>
<protein>
    <submittedName>
        <fullName evidence="2">Uncharacterized protein</fullName>
    </submittedName>
</protein>
<name>S4Y7B6_SORCE</name>
<dbReference type="EMBL" id="CP003969">
    <property type="protein sequence ID" value="AGP40115.1"/>
    <property type="molecule type" value="Genomic_DNA"/>
</dbReference>
<proteinExistence type="predicted"/>
<reference evidence="2 3" key="1">
    <citation type="journal article" date="2013" name="Sci. Rep.">
        <title>Extraordinary expansion of a Sorangium cellulosum genome from an alkaline milieu.</title>
        <authorList>
            <person name="Han K."/>
            <person name="Li Z.F."/>
            <person name="Peng R."/>
            <person name="Zhu L.P."/>
            <person name="Zhou T."/>
            <person name="Wang L.G."/>
            <person name="Li S.G."/>
            <person name="Zhang X.B."/>
            <person name="Hu W."/>
            <person name="Wu Z.H."/>
            <person name="Qin N."/>
            <person name="Li Y.Z."/>
        </authorList>
    </citation>
    <scope>NUCLEOTIDE SEQUENCE [LARGE SCALE GENOMIC DNA]</scope>
    <source>
        <strain evidence="2 3">So0157-2</strain>
    </source>
</reference>
<dbReference type="AlphaFoldDB" id="S4Y7B6"/>
<dbReference type="Proteomes" id="UP000014803">
    <property type="component" value="Chromosome"/>
</dbReference>
<evidence type="ECO:0000313" key="2">
    <source>
        <dbReference type="EMBL" id="AGP40115.1"/>
    </source>
</evidence>